<keyword evidence="2" id="KW-1185">Reference proteome</keyword>
<evidence type="ECO:0000313" key="2">
    <source>
        <dbReference type="Proteomes" id="UP000752696"/>
    </source>
</evidence>
<name>A0A6V7HFR4_9HYME</name>
<reference evidence="1" key="1">
    <citation type="submission" date="2020-07" db="EMBL/GenBank/DDBJ databases">
        <authorList>
            <person name="Nazaruddin N."/>
        </authorList>
    </citation>
    <scope>NUCLEOTIDE SEQUENCE</scope>
</reference>
<organism evidence="1 2">
    <name type="scientific">Heterotrigona itama</name>
    <dbReference type="NCBI Taxonomy" id="395501"/>
    <lineage>
        <taxon>Eukaryota</taxon>
        <taxon>Metazoa</taxon>
        <taxon>Ecdysozoa</taxon>
        <taxon>Arthropoda</taxon>
        <taxon>Hexapoda</taxon>
        <taxon>Insecta</taxon>
        <taxon>Pterygota</taxon>
        <taxon>Neoptera</taxon>
        <taxon>Endopterygota</taxon>
        <taxon>Hymenoptera</taxon>
        <taxon>Apocrita</taxon>
        <taxon>Aculeata</taxon>
        <taxon>Apoidea</taxon>
        <taxon>Anthophila</taxon>
        <taxon>Apidae</taxon>
        <taxon>Heterotrigona</taxon>
    </lineage>
</organism>
<gene>
    <name evidence="1" type="ORF">MHI_LOCUS783652</name>
</gene>
<dbReference type="EMBL" id="CAJDYZ010010593">
    <property type="protein sequence ID" value="CAD1478209.1"/>
    <property type="molecule type" value="Genomic_DNA"/>
</dbReference>
<proteinExistence type="predicted"/>
<sequence>IEFLLHNGDESPFTVCQIIVGRRYFWHTRSTLPVISRENGECRNSEAYKS</sequence>
<feature type="non-terminal residue" evidence="1">
    <location>
        <position position="1"/>
    </location>
</feature>
<protein>
    <submittedName>
        <fullName evidence="1">Uncharacterized protein</fullName>
    </submittedName>
</protein>
<evidence type="ECO:0000313" key="1">
    <source>
        <dbReference type="EMBL" id="CAD1478209.1"/>
    </source>
</evidence>
<comment type="caution">
    <text evidence="1">The sequence shown here is derived from an EMBL/GenBank/DDBJ whole genome shotgun (WGS) entry which is preliminary data.</text>
</comment>
<accession>A0A6V7HFR4</accession>
<dbReference type="AlphaFoldDB" id="A0A6V7HFR4"/>
<dbReference type="Proteomes" id="UP000752696">
    <property type="component" value="Unassembled WGS sequence"/>
</dbReference>